<protein>
    <submittedName>
        <fullName evidence="7">Unannotated protein</fullName>
    </submittedName>
</protein>
<keyword evidence="5" id="KW-0472">Membrane</keyword>
<keyword evidence="3" id="KW-0732">Signal</keyword>
<evidence type="ECO:0000256" key="5">
    <source>
        <dbReference type="SAM" id="Phobius"/>
    </source>
</evidence>
<dbReference type="InterPro" id="IPR007348">
    <property type="entry name" value="CopC_dom"/>
</dbReference>
<evidence type="ECO:0000256" key="4">
    <source>
        <dbReference type="ARBA" id="ARBA00023008"/>
    </source>
</evidence>
<evidence type="ECO:0000256" key="1">
    <source>
        <dbReference type="ARBA" id="ARBA00004196"/>
    </source>
</evidence>
<reference evidence="7" key="1">
    <citation type="submission" date="2020-05" db="EMBL/GenBank/DDBJ databases">
        <authorList>
            <person name="Chiriac C."/>
            <person name="Salcher M."/>
            <person name="Ghai R."/>
            <person name="Kavagutti S V."/>
        </authorList>
    </citation>
    <scope>NUCLEOTIDE SEQUENCE</scope>
</reference>
<dbReference type="EMBL" id="CAESAF010000008">
    <property type="protein sequence ID" value="CAB4331193.1"/>
    <property type="molecule type" value="Genomic_DNA"/>
</dbReference>
<comment type="subcellular location">
    <subcellularLocation>
        <location evidence="1">Cell envelope</location>
    </subcellularLocation>
</comment>
<dbReference type="PANTHER" id="PTHR34820:SF4">
    <property type="entry name" value="INNER MEMBRANE PROTEIN YEBZ"/>
    <property type="match status" value="1"/>
</dbReference>
<dbReference type="PANTHER" id="PTHR34820">
    <property type="entry name" value="INNER MEMBRANE PROTEIN YEBZ"/>
    <property type="match status" value="1"/>
</dbReference>
<evidence type="ECO:0000313" key="7">
    <source>
        <dbReference type="EMBL" id="CAB4331193.1"/>
    </source>
</evidence>
<dbReference type="GO" id="GO:0005886">
    <property type="term" value="C:plasma membrane"/>
    <property type="evidence" value="ECO:0007669"/>
    <property type="project" value="TreeGrafter"/>
</dbReference>
<evidence type="ECO:0000256" key="3">
    <source>
        <dbReference type="ARBA" id="ARBA00022729"/>
    </source>
</evidence>
<feature type="domain" description="CopC" evidence="6">
    <location>
        <begin position="25"/>
        <end position="120"/>
    </location>
</feature>
<dbReference type="GO" id="GO:0042597">
    <property type="term" value="C:periplasmic space"/>
    <property type="evidence" value="ECO:0007669"/>
    <property type="project" value="InterPro"/>
</dbReference>
<sequence length="173" mass="18211">MKLSKPLLAVGILALSFFASPASAHTALTIADPAINSTLVSLPSTISLTFADDLVALGNSNSISVTDENGNELTSGKPEVTGALLSINLEASDTTGVMQVDYRVVGSDGHLISGDYQFTVSPMTISETATRTAEESVPLTRSENKISIYLIISATLVVGGGFLLFFIWKRQSK</sequence>
<keyword evidence="5" id="KW-1133">Transmembrane helix</keyword>
<gene>
    <name evidence="7" type="ORF">UFOPK3574_00186</name>
</gene>
<dbReference type="InterPro" id="IPR014756">
    <property type="entry name" value="Ig_E-set"/>
</dbReference>
<dbReference type="Gene3D" id="2.60.40.1220">
    <property type="match status" value="1"/>
</dbReference>
<feature type="transmembrane region" description="Helical" evidence="5">
    <location>
        <begin position="146"/>
        <end position="168"/>
    </location>
</feature>
<dbReference type="AlphaFoldDB" id="A0A6J5YTI9"/>
<dbReference type="InterPro" id="IPR014755">
    <property type="entry name" value="Cu-Rt/internalin_Ig-like"/>
</dbReference>
<dbReference type="GO" id="GO:0005507">
    <property type="term" value="F:copper ion binding"/>
    <property type="evidence" value="ECO:0007669"/>
    <property type="project" value="InterPro"/>
</dbReference>
<accession>A0A6J5YTI9</accession>
<proteinExistence type="predicted"/>
<dbReference type="SUPFAM" id="SSF81296">
    <property type="entry name" value="E set domains"/>
    <property type="match status" value="1"/>
</dbReference>
<dbReference type="GO" id="GO:0030313">
    <property type="term" value="C:cell envelope"/>
    <property type="evidence" value="ECO:0007669"/>
    <property type="project" value="UniProtKB-SubCell"/>
</dbReference>
<dbReference type="GO" id="GO:0006825">
    <property type="term" value="P:copper ion transport"/>
    <property type="evidence" value="ECO:0007669"/>
    <property type="project" value="InterPro"/>
</dbReference>
<dbReference type="Pfam" id="PF04234">
    <property type="entry name" value="CopC"/>
    <property type="match status" value="1"/>
</dbReference>
<evidence type="ECO:0000259" key="6">
    <source>
        <dbReference type="Pfam" id="PF04234"/>
    </source>
</evidence>
<keyword evidence="2" id="KW-0479">Metal-binding</keyword>
<organism evidence="7">
    <name type="scientific">freshwater metagenome</name>
    <dbReference type="NCBI Taxonomy" id="449393"/>
    <lineage>
        <taxon>unclassified sequences</taxon>
        <taxon>metagenomes</taxon>
        <taxon>ecological metagenomes</taxon>
    </lineage>
</organism>
<keyword evidence="5" id="KW-0812">Transmembrane</keyword>
<dbReference type="GO" id="GO:0046688">
    <property type="term" value="P:response to copper ion"/>
    <property type="evidence" value="ECO:0007669"/>
    <property type="project" value="InterPro"/>
</dbReference>
<dbReference type="InterPro" id="IPR032694">
    <property type="entry name" value="CopC/D"/>
</dbReference>
<evidence type="ECO:0000256" key="2">
    <source>
        <dbReference type="ARBA" id="ARBA00022723"/>
    </source>
</evidence>
<keyword evidence="4" id="KW-0186">Copper</keyword>
<name>A0A6J5YTI9_9ZZZZ</name>